<organism evidence="1 2">
    <name type="scientific">Rotaria magnacalcarata</name>
    <dbReference type="NCBI Taxonomy" id="392030"/>
    <lineage>
        <taxon>Eukaryota</taxon>
        <taxon>Metazoa</taxon>
        <taxon>Spiralia</taxon>
        <taxon>Gnathifera</taxon>
        <taxon>Rotifera</taxon>
        <taxon>Eurotatoria</taxon>
        <taxon>Bdelloidea</taxon>
        <taxon>Philodinida</taxon>
        <taxon>Philodinidae</taxon>
        <taxon>Rotaria</taxon>
    </lineage>
</organism>
<evidence type="ECO:0000313" key="2">
    <source>
        <dbReference type="Proteomes" id="UP000663856"/>
    </source>
</evidence>
<reference evidence="1" key="1">
    <citation type="submission" date="2021-02" db="EMBL/GenBank/DDBJ databases">
        <authorList>
            <person name="Nowell W R."/>
        </authorList>
    </citation>
    <scope>NUCLEOTIDE SEQUENCE</scope>
</reference>
<name>A0A816S206_9BILA</name>
<comment type="caution">
    <text evidence="1">The sequence shown here is derived from an EMBL/GenBank/DDBJ whole genome shotgun (WGS) entry which is preliminary data.</text>
</comment>
<evidence type="ECO:0000313" key="1">
    <source>
        <dbReference type="EMBL" id="CAF2082435.1"/>
    </source>
</evidence>
<feature type="non-terminal residue" evidence="1">
    <location>
        <position position="101"/>
    </location>
</feature>
<protein>
    <submittedName>
        <fullName evidence="1">Uncharacterized protein</fullName>
    </submittedName>
</protein>
<gene>
    <name evidence="1" type="ORF">WKI299_LOCUS16444</name>
</gene>
<dbReference type="EMBL" id="CAJNRF010006576">
    <property type="protein sequence ID" value="CAF2082435.1"/>
    <property type="molecule type" value="Genomic_DNA"/>
</dbReference>
<accession>A0A816S206</accession>
<dbReference type="Proteomes" id="UP000663856">
    <property type="component" value="Unassembled WGS sequence"/>
</dbReference>
<sequence>MMAPRFEHTILWICAEHLNHSAIAALGRKQQHQQQLFSTSSSSIYSLVPAAPAPTQAPSTCNPLSLAEHRTHVLKLITKWCSDNKENFDLENFELEENVDF</sequence>
<dbReference type="AlphaFoldDB" id="A0A816S206"/>
<proteinExistence type="predicted"/>